<evidence type="ECO:0000313" key="2">
    <source>
        <dbReference type="Proteomes" id="UP000559117"/>
    </source>
</evidence>
<sequence>MDKMQAVLFQNGYIEITSELANTIIEDVETELKGKGKARIFDCLFTDLISISD</sequence>
<accession>A0A840UXN6</accession>
<proteinExistence type="predicted"/>
<protein>
    <submittedName>
        <fullName evidence="1">Uncharacterized protein</fullName>
    </submittedName>
</protein>
<keyword evidence="2" id="KW-1185">Reference proteome</keyword>
<comment type="caution">
    <text evidence="1">The sequence shown here is derived from an EMBL/GenBank/DDBJ whole genome shotgun (WGS) entry which is preliminary data.</text>
</comment>
<reference evidence="1 2" key="1">
    <citation type="submission" date="2020-08" db="EMBL/GenBank/DDBJ databases">
        <title>Genomic Encyclopedia of Type Strains, Phase IV (KMG-IV): sequencing the most valuable type-strain genomes for metagenomic binning, comparative biology and taxonomic classification.</title>
        <authorList>
            <person name="Goeker M."/>
        </authorList>
    </citation>
    <scope>NUCLEOTIDE SEQUENCE [LARGE SCALE GENOMIC DNA]</scope>
    <source>
        <strain evidence="1 2">DSM 24661</strain>
    </source>
</reference>
<gene>
    <name evidence="1" type="ORF">HNR32_002786</name>
</gene>
<organism evidence="1 2">
    <name type="scientific">Pectinatus brassicae</name>
    <dbReference type="NCBI Taxonomy" id="862415"/>
    <lineage>
        <taxon>Bacteria</taxon>
        <taxon>Bacillati</taxon>
        <taxon>Bacillota</taxon>
        <taxon>Negativicutes</taxon>
        <taxon>Selenomonadales</taxon>
        <taxon>Selenomonadaceae</taxon>
        <taxon>Pectinatus</taxon>
    </lineage>
</organism>
<dbReference type="EMBL" id="JACHFH010000070">
    <property type="protein sequence ID" value="MBB5337623.1"/>
    <property type="molecule type" value="Genomic_DNA"/>
</dbReference>
<name>A0A840UXN6_9FIRM</name>
<dbReference type="Proteomes" id="UP000559117">
    <property type="component" value="Unassembled WGS sequence"/>
</dbReference>
<dbReference type="AlphaFoldDB" id="A0A840UXN6"/>
<evidence type="ECO:0000313" key="1">
    <source>
        <dbReference type="EMBL" id="MBB5337623.1"/>
    </source>
</evidence>